<dbReference type="SUPFAM" id="SSF109854">
    <property type="entry name" value="DinB/YfiT-like putative metalloenzymes"/>
    <property type="match status" value="1"/>
</dbReference>
<protein>
    <submittedName>
        <fullName evidence="1">DinB family protein</fullName>
    </submittedName>
</protein>
<reference evidence="1 2" key="1">
    <citation type="submission" date="2019-09" db="EMBL/GenBank/DDBJ databases">
        <title>Pimelobacter sp. isolated from Paulinella.</title>
        <authorList>
            <person name="Jeong S.E."/>
        </authorList>
    </citation>
    <scope>NUCLEOTIDE SEQUENCE [LARGE SCALE GENOMIC DNA]</scope>
    <source>
        <strain evidence="1 2">Pch-N</strain>
    </source>
</reference>
<dbReference type="InterPro" id="IPR007061">
    <property type="entry name" value="MST-like"/>
</dbReference>
<sequence>MTALPGPAEVLRKYLASARTALLWKVDGLGERALRTPRTPTGTSLLGIVLHCANVEIGYFGPTFGRSWPEPLHPALIPDDAYDTEPQADWTVPADLPAAELLAFYGRVGEFADAAFDELPLDAPGRVPWWPEGRAETTLHEVAVHVMSDLYRHAGHADILREAHDGAVGLRPGMTNVPDGYDWPSYVARLRAIAERFPPE</sequence>
<evidence type="ECO:0000313" key="2">
    <source>
        <dbReference type="Proteomes" id="UP000449906"/>
    </source>
</evidence>
<dbReference type="InterPro" id="IPR034660">
    <property type="entry name" value="DinB/YfiT-like"/>
</dbReference>
<dbReference type="Pfam" id="PF04978">
    <property type="entry name" value="MST"/>
    <property type="match status" value="1"/>
</dbReference>
<accession>A0A7J5DRC7</accession>
<dbReference type="Proteomes" id="UP000449906">
    <property type="component" value="Unassembled WGS sequence"/>
</dbReference>
<evidence type="ECO:0000313" key="1">
    <source>
        <dbReference type="EMBL" id="KAB2807409.1"/>
    </source>
</evidence>
<comment type="caution">
    <text evidence="1">The sequence shown here is derived from an EMBL/GenBank/DDBJ whole genome shotgun (WGS) entry which is preliminary data.</text>
</comment>
<organism evidence="1 2">
    <name type="scientific">Nocardioides simplex</name>
    <name type="common">Arthrobacter simplex</name>
    <dbReference type="NCBI Taxonomy" id="2045"/>
    <lineage>
        <taxon>Bacteria</taxon>
        <taxon>Bacillati</taxon>
        <taxon>Actinomycetota</taxon>
        <taxon>Actinomycetes</taxon>
        <taxon>Propionibacteriales</taxon>
        <taxon>Nocardioidaceae</taxon>
        <taxon>Pimelobacter</taxon>
    </lineage>
</organism>
<dbReference type="EMBL" id="WBVM01000005">
    <property type="protein sequence ID" value="KAB2807409.1"/>
    <property type="molecule type" value="Genomic_DNA"/>
</dbReference>
<dbReference type="Gene3D" id="1.20.120.450">
    <property type="entry name" value="dinb family like domain"/>
    <property type="match status" value="1"/>
</dbReference>
<gene>
    <name evidence="1" type="ORF">F9L07_25445</name>
</gene>
<proteinExistence type="predicted"/>
<dbReference type="RefSeq" id="WP_151582555.1">
    <property type="nucleotide sequence ID" value="NZ_WBVM01000005.1"/>
</dbReference>
<name>A0A7J5DRC7_NOCSI</name>
<dbReference type="AlphaFoldDB" id="A0A7J5DRC7"/>